<feature type="compositionally biased region" description="Basic and acidic residues" evidence="1">
    <location>
        <begin position="33"/>
        <end position="42"/>
    </location>
</feature>
<dbReference type="Proteomes" id="UP001230908">
    <property type="component" value="Unassembled WGS sequence"/>
</dbReference>
<organism evidence="2 3">
    <name type="scientific">Phytohabitans maris</name>
    <dbReference type="NCBI Taxonomy" id="3071409"/>
    <lineage>
        <taxon>Bacteria</taxon>
        <taxon>Bacillati</taxon>
        <taxon>Actinomycetota</taxon>
        <taxon>Actinomycetes</taxon>
        <taxon>Micromonosporales</taxon>
        <taxon>Micromonosporaceae</taxon>
    </lineage>
</organism>
<feature type="compositionally biased region" description="Low complexity" evidence="1">
    <location>
        <begin position="16"/>
        <end position="32"/>
    </location>
</feature>
<sequence>MGSDDGDELIRRVVHANHPAHPVPPAQATAAELRARADRSDSDGTAAQACGPAADEDVRVPLLDLTSLRLPEVLDSDDTVLADCLRRLLRDLAEPGEIYAAHGSTPAFRSPDL</sequence>
<accession>A0ABU0ZHR4</accession>
<evidence type="ECO:0008006" key="4">
    <source>
        <dbReference type="Google" id="ProtNLM"/>
    </source>
</evidence>
<keyword evidence="3" id="KW-1185">Reference proteome</keyword>
<dbReference type="EMBL" id="JAVHUY010000013">
    <property type="protein sequence ID" value="MDQ7905964.1"/>
    <property type="molecule type" value="Genomic_DNA"/>
</dbReference>
<gene>
    <name evidence="2" type="ORF">RB614_15735</name>
</gene>
<protein>
    <recommendedName>
        <fullName evidence="4">FXSXX-COOH protein</fullName>
    </recommendedName>
</protein>
<evidence type="ECO:0000256" key="1">
    <source>
        <dbReference type="SAM" id="MobiDB-lite"/>
    </source>
</evidence>
<reference evidence="2 3" key="1">
    <citation type="submission" date="2023-08" db="EMBL/GenBank/DDBJ databases">
        <title>Phytohabitans sansha sp. nov., isolated from marine sediment.</title>
        <authorList>
            <person name="Zhao Y."/>
            <person name="Yi K."/>
        </authorList>
    </citation>
    <scope>NUCLEOTIDE SEQUENCE [LARGE SCALE GENOMIC DNA]</scope>
    <source>
        <strain evidence="2 3">ZYX-F-186</strain>
    </source>
</reference>
<comment type="caution">
    <text evidence="2">The sequence shown here is derived from an EMBL/GenBank/DDBJ whole genome shotgun (WGS) entry which is preliminary data.</text>
</comment>
<dbReference type="RefSeq" id="WP_308713232.1">
    <property type="nucleotide sequence ID" value="NZ_JAVHUY010000013.1"/>
</dbReference>
<evidence type="ECO:0000313" key="2">
    <source>
        <dbReference type="EMBL" id="MDQ7905964.1"/>
    </source>
</evidence>
<evidence type="ECO:0000313" key="3">
    <source>
        <dbReference type="Proteomes" id="UP001230908"/>
    </source>
</evidence>
<name>A0ABU0ZHR4_9ACTN</name>
<feature type="region of interest" description="Disordered" evidence="1">
    <location>
        <begin position="1"/>
        <end position="53"/>
    </location>
</feature>
<proteinExistence type="predicted"/>